<comment type="caution">
    <text evidence="1">The sequence shown here is derived from an EMBL/GenBank/DDBJ whole genome shotgun (WGS) entry which is preliminary data.</text>
</comment>
<dbReference type="InterPro" id="IPR051696">
    <property type="entry name" value="DENN_Domain_GEFs"/>
</dbReference>
<evidence type="ECO:0000313" key="1">
    <source>
        <dbReference type="EMBL" id="KAJ8428600.1"/>
    </source>
</evidence>
<name>A0A9Q1JPG6_9CARY</name>
<gene>
    <name evidence="1" type="ORF">Cgig2_025260</name>
</gene>
<dbReference type="PANTHER" id="PTHR12296:SF21">
    <property type="entry name" value="DENN DOMAIN-CONTAINING PROTEIN 3"/>
    <property type="match status" value="1"/>
</dbReference>
<dbReference type="PANTHER" id="PTHR12296">
    <property type="entry name" value="DENN DOMAIN-CONTAINING PROTEIN 4"/>
    <property type="match status" value="1"/>
</dbReference>
<protein>
    <submittedName>
        <fullName evidence="1">Uncharacterized protein</fullName>
    </submittedName>
</protein>
<reference evidence="1" key="1">
    <citation type="submission" date="2022-04" db="EMBL/GenBank/DDBJ databases">
        <title>Carnegiea gigantea Genome sequencing and assembly v2.</title>
        <authorList>
            <person name="Copetti D."/>
            <person name="Sanderson M.J."/>
            <person name="Burquez A."/>
            <person name="Wojciechowski M.F."/>
        </authorList>
    </citation>
    <scope>NUCLEOTIDE SEQUENCE</scope>
    <source>
        <strain evidence="1">SGP5-SGP5p</strain>
        <tissue evidence="1">Aerial part</tissue>
    </source>
</reference>
<evidence type="ECO:0000313" key="2">
    <source>
        <dbReference type="Proteomes" id="UP001153076"/>
    </source>
</evidence>
<accession>A0A9Q1JPG6</accession>
<dbReference type="OrthoDB" id="6019893at2759"/>
<proteinExistence type="predicted"/>
<dbReference type="GO" id="GO:0032483">
    <property type="term" value="P:regulation of Rab protein signal transduction"/>
    <property type="evidence" value="ECO:0007669"/>
    <property type="project" value="TreeGrafter"/>
</dbReference>
<dbReference type="AlphaFoldDB" id="A0A9Q1JPG6"/>
<organism evidence="1 2">
    <name type="scientific">Carnegiea gigantea</name>
    <dbReference type="NCBI Taxonomy" id="171969"/>
    <lineage>
        <taxon>Eukaryota</taxon>
        <taxon>Viridiplantae</taxon>
        <taxon>Streptophyta</taxon>
        <taxon>Embryophyta</taxon>
        <taxon>Tracheophyta</taxon>
        <taxon>Spermatophyta</taxon>
        <taxon>Magnoliopsida</taxon>
        <taxon>eudicotyledons</taxon>
        <taxon>Gunneridae</taxon>
        <taxon>Pentapetalae</taxon>
        <taxon>Caryophyllales</taxon>
        <taxon>Cactineae</taxon>
        <taxon>Cactaceae</taxon>
        <taxon>Cactoideae</taxon>
        <taxon>Echinocereeae</taxon>
        <taxon>Carnegiea</taxon>
    </lineage>
</organism>
<dbReference type="EMBL" id="JAKOGI010000990">
    <property type="protein sequence ID" value="KAJ8428600.1"/>
    <property type="molecule type" value="Genomic_DNA"/>
</dbReference>
<sequence>MLGEMILLASCSSGDRYTGFCFSVALRVRFSSYDFFEGDGSEIYISCIAFRDLVDEDIAEAYGIPLNLYAGKCISLVSRVLSFSVLRDALKEIFDICFFRGSRSVVAARVSNVPLPTPGIDRVLFTIDNCLLSAEAPPKDGLLMLTYEIVKL</sequence>
<dbReference type="Proteomes" id="UP001153076">
    <property type="component" value="Unassembled WGS sequence"/>
</dbReference>
<dbReference type="GO" id="GO:0031410">
    <property type="term" value="C:cytoplasmic vesicle"/>
    <property type="evidence" value="ECO:0007669"/>
    <property type="project" value="TreeGrafter"/>
</dbReference>
<keyword evidence="2" id="KW-1185">Reference proteome</keyword>